<evidence type="ECO:0000313" key="3">
    <source>
        <dbReference type="Proteomes" id="UP000261660"/>
    </source>
</evidence>
<proteinExistence type="inferred from homology"/>
<dbReference type="GeneTree" id="ENSGT00400000023530"/>
<dbReference type="InterPro" id="IPR050792">
    <property type="entry name" value="ADP-ribosylglycohydrolase"/>
</dbReference>
<reference evidence="2" key="2">
    <citation type="submission" date="2025-09" db="UniProtKB">
        <authorList>
            <consortium name="Ensembl"/>
        </authorList>
    </citation>
    <scope>IDENTIFICATION</scope>
</reference>
<dbReference type="Ensembl" id="ENSLBET00000034928.1">
    <property type="protein sequence ID" value="ENSLBEP00000033457.1"/>
    <property type="gene ID" value="ENSLBEG00000025198.1"/>
</dbReference>
<evidence type="ECO:0000313" key="2">
    <source>
        <dbReference type="Ensembl" id="ENSLBEP00000033457.1"/>
    </source>
</evidence>
<dbReference type="SUPFAM" id="SSF101478">
    <property type="entry name" value="ADP-ribosylglycohydrolase"/>
    <property type="match status" value="1"/>
</dbReference>
<accession>A0A3Q3GIV3</accession>
<dbReference type="InterPro" id="IPR036705">
    <property type="entry name" value="Ribosyl_crysJ1_sf"/>
</dbReference>
<dbReference type="PANTHER" id="PTHR16222:SF17">
    <property type="entry name" value="SELENOPROTEIN J"/>
    <property type="match status" value="1"/>
</dbReference>
<dbReference type="AlphaFoldDB" id="A0A3Q3GIV3"/>
<comment type="similarity">
    <text evidence="1">Belongs to the ADP-ribosylglycohydrolase family.</text>
</comment>
<dbReference type="STRING" id="56723.ENSLBEP00000033457"/>
<protein>
    <recommendedName>
        <fullName evidence="4">Selenoprotein J</fullName>
    </recommendedName>
</protein>
<dbReference type="Proteomes" id="UP000261660">
    <property type="component" value="Unplaced"/>
</dbReference>
<evidence type="ECO:0008006" key="4">
    <source>
        <dbReference type="Google" id="ProtNLM"/>
    </source>
</evidence>
<organism evidence="2 3">
    <name type="scientific">Labrus bergylta</name>
    <name type="common">ballan wrasse</name>
    <dbReference type="NCBI Taxonomy" id="56723"/>
    <lineage>
        <taxon>Eukaryota</taxon>
        <taxon>Metazoa</taxon>
        <taxon>Chordata</taxon>
        <taxon>Craniata</taxon>
        <taxon>Vertebrata</taxon>
        <taxon>Euteleostomi</taxon>
        <taxon>Actinopterygii</taxon>
        <taxon>Neopterygii</taxon>
        <taxon>Teleostei</taxon>
        <taxon>Neoteleostei</taxon>
        <taxon>Acanthomorphata</taxon>
        <taxon>Eupercaria</taxon>
        <taxon>Labriformes</taxon>
        <taxon>Labridae</taxon>
        <taxon>Labrus</taxon>
    </lineage>
</organism>
<name>A0A3Q3GIV3_9LABR</name>
<dbReference type="InParanoid" id="A0A3Q3GIV3"/>
<keyword evidence="3" id="KW-1185">Reference proteome</keyword>
<dbReference type="Gene3D" id="1.10.4080.10">
    <property type="entry name" value="ADP-ribosylation/Crystallin J1"/>
    <property type="match status" value="1"/>
</dbReference>
<dbReference type="InterPro" id="IPR005502">
    <property type="entry name" value="Ribosyl_crysJ1"/>
</dbReference>
<dbReference type="PANTHER" id="PTHR16222">
    <property type="entry name" value="ADP-RIBOSYLGLYCOHYDROLASE"/>
    <property type="match status" value="1"/>
</dbReference>
<sequence length="262" mass="28896">MSMTVADRAIGAIIGATVADAAAQPMHWIYDPGLLKEVLFDLEPSPEFRPQSANPFYCRTTGEQTCYGDQAFVLLQSLSACGDVDAEDLTKRFYEFFGPGTVYDLPLNDPYRKKGGPKAVLPIPGPWRNSSLKAFFRNVDAGKEETGCELDCQMDGVTKLAPVVAMFAGRPEMLEKVERAIRVTQNNDMCVAVTLAAARFLEHFILNGPDPDALEKVLSQLNDPKRQNPQDLDKAVCAHLQQVKENLRRSSSQLIPAVFTNT</sequence>
<reference evidence="2" key="1">
    <citation type="submission" date="2025-08" db="UniProtKB">
        <authorList>
            <consortium name="Ensembl"/>
        </authorList>
    </citation>
    <scope>IDENTIFICATION</scope>
</reference>
<evidence type="ECO:0000256" key="1">
    <source>
        <dbReference type="ARBA" id="ARBA00010702"/>
    </source>
</evidence>
<dbReference type="Pfam" id="PF03747">
    <property type="entry name" value="ADP_ribosyl_GH"/>
    <property type="match status" value="1"/>
</dbReference>